<gene>
    <name evidence="2" type="ORF">KP509_36G042000</name>
</gene>
<feature type="compositionally biased region" description="Low complexity" evidence="1">
    <location>
        <begin position="27"/>
        <end position="36"/>
    </location>
</feature>
<dbReference type="EMBL" id="CM035441">
    <property type="protein sequence ID" value="KAH7281333.1"/>
    <property type="molecule type" value="Genomic_DNA"/>
</dbReference>
<comment type="caution">
    <text evidence="2">The sequence shown here is derived from an EMBL/GenBank/DDBJ whole genome shotgun (WGS) entry which is preliminary data.</text>
</comment>
<accession>A0A8T2QCZ5</accession>
<dbReference type="OrthoDB" id="1939214at2759"/>
<name>A0A8T2QCZ5_CERRI</name>
<feature type="region of interest" description="Disordered" evidence="1">
    <location>
        <begin position="1"/>
        <end position="77"/>
    </location>
</feature>
<reference evidence="2" key="1">
    <citation type="submission" date="2021-08" db="EMBL/GenBank/DDBJ databases">
        <title>WGS assembly of Ceratopteris richardii.</title>
        <authorList>
            <person name="Marchant D.B."/>
            <person name="Chen G."/>
            <person name="Jenkins J."/>
            <person name="Shu S."/>
            <person name="Leebens-Mack J."/>
            <person name="Grimwood J."/>
            <person name="Schmutz J."/>
            <person name="Soltis P."/>
            <person name="Soltis D."/>
            <person name="Chen Z.-H."/>
        </authorList>
    </citation>
    <scope>NUCLEOTIDE SEQUENCE</scope>
    <source>
        <strain evidence="2">Whitten #5841</strain>
        <tissue evidence="2">Leaf</tissue>
    </source>
</reference>
<evidence type="ECO:0000313" key="3">
    <source>
        <dbReference type="Proteomes" id="UP000825935"/>
    </source>
</evidence>
<dbReference type="AlphaFoldDB" id="A0A8T2QCZ5"/>
<organism evidence="2 3">
    <name type="scientific">Ceratopteris richardii</name>
    <name type="common">Triangle waterfern</name>
    <dbReference type="NCBI Taxonomy" id="49495"/>
    <lineage>
        <taxon>Eukaryota</taxon>
        <taxon>Viridiplantae</taxon>
        <taxon>Streptophyta</taxon>
        <taxon>Embryophyta</taxon>
        <taxon>Tracheophyta</taxon>
        <taxon>Polypodiopsida</taxon>
        <taxon>Polypodiidae</taxon>
        <taxon>Polypodiales</taxon>
        <taxon>Pteridineae</taxon>
        <taxon>Pteridaceae</taxon>
        <taxon>Parkerioideae</taxon>
        <taxon>Ceratopteris</taxon>
    </lineage>
</organism>
<evidence type="ECO:0000313" key="2">
    <source>
        <dbReference type="EMBL" id="KAH7281333.1"/>
    </source>
</evidence>
<proteinExistence type="predicted"/>
<sequence length="233" mass="25697">MESKDAIKDAQPVDDSLTSRGTVTEISSPSSSSASSVLKRKRRPPQPLLVSEFPVASDRSRVAGRQRHGERQTASPHVFRKILADKSVFKHIVHQLTGSPSLYKHPPSDSSEAPKSLQTLELSCTCRRHGCRIRCRRDALIDGIFRRLSILEAVMTHVLLQGAVPAAQESCVASSLGPNQNRISFKMFLLTHLFQQYLWRNPAHALANPHPQSANIPVANLHAGFSHYSGSPE</sequence>
<evidence type="ECO:0000256" key="1">
    <source>
        <dbReference type="SAM" id="MobiDB-lite"/>
    </source>
</evidence>
<protein>
    <submittedName>
        <fullName evidence="2">Uncharacterized protein</fullName>
    </submittedName>
</protein>
<keyword evidence="3" id="KW-1185">Reference proteome</keyword>
<feature type="compositionally biased region" description="Polar residues" evidence="1">
    <location>
        <begin position="16"/>
        <end position="26"/>
    </location>
</feature>
<dbReference type="Proteomes" id="UP000825935">
    <property type="component" value="Chromosome 36"/>
</dbReference>